<sequence length="222" mass="24081">MSNFEQWLCTQLASLKVDTDVFTSYIHGILEGDESREQKFEAIEGILSDACQDTSMVSSKTDEIISKFSRTTTEGTNDSDPVVQSAAGAGMAFEDQVRSLFSLQTAKAAESAGRKKVGASSEDDKVKQLKSSILNQYGQVEVEVDDLDPTGESVISEICFALLGGRFEGAGKRQESRSFGALCKTQGTSCDGRPPHDEEHQCTGCVRSRETQERKEQTGIGS</sequence>
<evidence type="ECO:0000256" key="2">
    <source>
        <dbReference type="ARBA" id="ARBA00016648"/>
    </source>
</evidence>
<evidence type="ECO:0000256" key="4">
    <source>
        <dbReference type="SAM" id="MobiDB-lite"/>
    </source>
</evidence>
<dbReference type="PANTHER" id="PTHR31684">
    <property type="entry name" value="COILED-COIL DOMAIN-CONTAINING PROTEIN 43"/>
    <property type="match status" value="1"/>
</dbReference>
<dbReference type="GeneID" id="111246272"/>
<dbReference type="Pfam" id="PF26091">
    <property type="entry name" value="PWI_CCDC43"/>
    <property type="match status" value="1"/>
</dbReference>
<dbReference type="Proteomes" id="UP000594260">
    <property type="component" value="Unplaced"/>
</dbReference>
<proteinExistence type="inferred from homology"/>
<dbReference type="EnsemblMetazoa" id="XM_022795585">
    <property type="protein sequence ID" value="XP_022651320"/>
    <property type="gene ID" value="LOC111246272"/>
</dbReference>
<accession>A0A7M7JRK3</accession>
<feature type="domain" description="CCDC43 PWI-like" evidence="5">
    <location>
        <begin position="2"/>
        <end position="72"/>
    </location>
</feature>
<dbReference type="PANTHER" id="PTHR31684:SF2">
    <property type="entry name" value="COILED-COIL DOMAIN-CONTAINING PROTEIN 43"/>
    <property type="match status" value="1"/>
</dbReference>
<name>A0A7M7JRK3_VARDE</name>
<dbReference type="AlphaFoldDB" id="A0A7M7JRK3"/>
<evidence type="ECO:0000256" key="1">
    <source>
        <dbReference type="ARBA" id="ARBA00005305"/>
    </source>
</evidence>
<dbReference type="InterPro" id="IPR037666">
    <property type="entry name" value="CCDC43"/>
</dbReference>
<dbReference type="InterPro" id="IPR058771">
    <property type="entry name" value="PWI_CCDC43"/>
</dbReference>
<evidence type="ECO:0000313" key="7">
    <source>
        <dbReference type="Proteomes" id="UP000594260"/>
    </source>
</evidence>
<comment type="similarity">
    <text evidence="1">Belongs to the CCDC43 family.</text>
</comment>
<evidence type="ECO:0000313" key="6">
    <source>
        <dbReference type="EnsemblMetazoa" id="XP_022651320"/>
    </source>
</evidence>
<reference evidence="6" key="1">
    <citation type="submission" date="2021-01" db="UniProtKB">
        <authorList>
            <consortium name="EnsemblMetazoa"/>
        </authorList>
    </citation>
    <scope>IDENTIFICATION</scope>
</reference>
<organism evidence="6 7">
    <name type="scientific">Varroa destructor</name>
    <name type="common">Honeybee mite</name>
    <dbReference type="NCBI Taxonomy" id="109461"/>
    <lineage>
        <taxon>Eukaryota</taxon>
        <taxon>Metazoa</taxon>
        <taxon>Ecdysozoa</taxon>
        <taxon>Arthropoda</taxon>
        <taxon>Chelicerata</taxon>
        <taxon>Arachnida</taxon>
        <taxon>Acari</taxon>
        <taxon>Parasitiformes</taxon>
        <taxon>Mesostigmata</taxon>
        <taxon>Gamasina</taxon>
        <taxon>Dermanyssoidea</taxon>
        <taxon>Varroidae</taxon>
        <taxon>Varroa</taxon>
    </lineage>
</organism>
<feature type="region of interest" description="Disordered" evidence="4">
    <location>
        <begin position="185"/>
        <end position="222"/>
    </location>
</feature>
<keyword evidence="7" id="KW-1185">Reference proteome</keyword>
<evidence type="ECO:0000256" key="3">
    <source>
        <dbReference type="ARBA" id="ARBA00023054"/>
    </source>
</evidence>
<keyword evidence="3" id="KW-0175">Coiled coil</keyword>
<protein>
    <recommendedName>
        <fullName evidence="2">Coiled-coil domain-containing protein 43</fullName>
    </recommendedName>
</protein>
<feature type="compositionally biased region" description="Basic and acidic residues" evidence="4">
    <location>
        <begin position="193"/>
        <end position="222"/>
    </location>
</feature>
<dbReference type="RefSeq" id="XP_022651320.1">
    <property type="nucleotide sequence ID" value="XM_022795585.1"/>
</dbReference>
<evidence type="ECO:0000259" key="5">
    <source>
        <dbReference type="Pfam" id="PF26091"/>
    </source>
</evidence>